<evidence type="ECO:0000259" key="2">
    <source>
        <dbReference type="PROSITE" id="PS50887"/>
    </source>
</evidence>
<dbReference type="InterPro" id="IPR000160">
    <property type="entry name" value="GGDEF_dom"/>
</dbReference>
<proteinExistence type="predicted"/>
<dbReference type="GO" id="GO:0052621">
    <property type="term" value="F:diguanylate cyclase activity"/>
    <property type="evidence" value="ECO:0007669"/>
    <property type="project" value="TreeGrafter"/>
</dbReference>
<dbReference type="EMBL" id="QNBE01000005">
    <property type="protein sequence ID" value="RKX71605.1"/>
    <property type="molecule type" value="Genomic_DNA"/>
</dbReference>
<gene>
    <name evidence="3" type="ORF">DRP53_00960</name>
</gene>
<organism evidence="3 4">
    <name type="scientific">candidate division WOR-3 bacterium</name>
    <dbReference type="NCBI Taxonomy" id="2052148"/>
    <lineage>
        <taxon>Bacteria</taxon>
        <taxon>Bacteria division WOR-3</taxon>
    </lineage>
</organism>
<dbReference type="Pfam" id="PF13185">
    <property type="entry name" value="GAF_2"/>
    <property type="match status" value="1"/>
</dbReference>
<feature type="coiled-coil region" evidence="1">
    <location>
        <begin position="34"/>
        <end position="61"/>
    </location>
</feature>
<dbReference type="Gene3D" id="3.30.450.40">
    <property type="match status" value="1"/>
</dbReference>
<evidence type="ECO:0000256" key="1">
    <source>
        <dbReference type="SAM" id="Coils"/>
    </source>
</evidence>
<feature type="domain" description="GGDEF" evidence="2">
    <location>
        <begin position="249"/>
        <end position="380"/>
    </location>
</feature>
<dbReference type="Proteomes" id="UP000268469">
    <property type="component" value="Unassembled WGS sequence"/>
</dbReference>
<dbReference type="SMART" id="SM00267">
    <property type="entry name" value="GGDEF"/>
    <property type="match status" value="1"/>
</dbReference>
<dbReference type="InterPro" id="IPR029787">
    <property type="entry name" value="Nucleotide_cyclase"/>
</dbReference>
<dbReference type="SUPFAM" id="SSF55781">
    <property type="entry name" value="GAF domain-like"/>
    <property type="match status" value="1"/>
</dbReference>
<dbReference type="Pfam" id="PF00990">
    <property type="entry name" value="GGDEF"/>
    <property type="match status" value="1"/>
</dbReference>
<dbReference type="CDD" id="cd01949">
    <property type="entry name" value="GGDEF"/>
    <property type="match status" value="1"/>
</dbReference>
<dbReference type="InterPro" id="IPR043128">
    <property type="entry name" value="Rev_trsase/Diguanyl_cyclase"/>
</dbReference>
<comment type="caution">
    <text evidence="3">The sequence shown here is derived from an EMBL/GenBank/DDBJ whole genome shotgun (WGS) entry which is preliminary data.</text>
</comment>
<evidence type="ECO:0000313" key="3">
    <source>
        <dbReference type="EMBL" id="RKX71605.1"/>
    </source>
</evidence>
<dbReference type="FunFam" id="3.30.70.270:FF:000001">
    <property type="entry name" value="Diguanylate cyclase domain protein"/>
    <property type="match status" value="1"/>
</dbReference>
<name>A0A660SL86_UNCW3</name>
<dbReference type="InterPro" id="IPR029016">
    <property type="entry name" value="GAF-like_dom_sf"/>
</dbReference>
<evidence type="ECO:0000313" key="4">
    <source>
        <dbReference type="Proteomes" id="UP000268469"/>
    </source>
</evidence>
<dbReference type="Gene3D" id="3.30.70.270">
    <property type="match status" value="1"/>
</dbReference>
<dbReference type="AlphaFoldDB" id="A0A660SL86"/>
<protein>
    <recommendedName>
        <fullName evidence="2">GGDEF domain-containing protein</fullName>
    </recommendedName>
</protein>
<dbReference type="InterPro" id="IPR003018">
    <property type="entry name" value="GAF"/>
</dbReference>
<dbReference type="SUPFAM" id="SSF55073">
    <property type="entry name" value="Nucleotide cyclase"/>
    <property type="match status" value="1"/>
</dbReference>
<dbReference type="PANTHER" id="PTHR45138:SF9">
    <property type="entry name" value="DIGUANYLATE CYCLASE DGCM-RELATED"/>
    <property type="match status" value="1"/>
</dbReference>
<reference evidence="3 4" key="1">
    <citation type="submission" date="2018-06" db="EMBL/GenBank/DDBJ databases">
        <title>Extensive metabolic versatility and redundancy in microbially diverse, dynamic hydrothermal sediments.</title>
        <authorList>
            <person name="Dombrowski N."/>
            <person name="Teske A."/>
            <person name="Baker B.J."/>
        </authorList>
    </citation>
    <scope>NUCLEOTIDE SEQUENCE [LARGE SCALE GENOMIC DNA]</scope>
    <source>
        <strain evidence="3">B36_G15</strain>
    </source>
</reference>
<accession>A0A660SL86</accession>
<dbReference type="PROSITE" id="PS50887">
    <property type="entry name" value="GGDEF"/>
    <property type="match status" value="1"/>
</dbReference>
<dbReference type="NCBIfam" id="TIGR00254">
    <property type="entry name" value="GGDEF"/>
    <property type="match status" value="1"/>
</dbReference>
<dbReference type="InterPro" id="IPR050469">
    <property type="entry name" value="Diguanylate_Cyclase"/>
</dbReference>
<keyword evidence="1" id="KW-0175">Coiled coil</keyword>
<sequence>MVPILAILTFVFFILWIVALTSKGRLKGRVSEKESLLEGEIRRLSTEIKNLTARIKWLNLTYQQLLSSVIHLSSMLSLDEIKEAVIRIVINAVDCHEAVLFLADENEEYLRPIAATGIPREELTRLSLRFGEGRVGLVAQRRLTLTDKEFSFYLPREGHGYRPQICSPIIFQTRLLGVIAVGGLNRASEDQKQILNFIAAATGMALNNAMSFQRLQYSASIDKLTQLYHIQFFRDRLNEAIRGAKANGRPVSVCLTDLDKFKTFNDTFGHPMGDRLLYRIARIYTEMFPDLIIARYGGDEFIILAEGKDRNEMYQIAENLRKRIEKEGYSAGKGERITLSAGVAAYPDDATSGEELIKMADQALYLAKKQGRNRVVLYTPS</sequence>
<dbReference type="PANTHER" id="PTHR45138">
    <property type="entry name" value="REGULATORY COMPONENTS OF SENSORY TRANSDUCTION SYSTEM"/>
    <property type="match status" value="1"/>
</dbReference>